<evidence type="ECO:0000313" key="1">
    <source>
        <dbReference type="EMBL" id="OBQ42851.1"/>
    </source>
</evidence>
<organism evidence="1 2">
    <name type="scientific">Aphanizomenon flos-aquae WA102</name>
    <dbReference type="NCBI Taxonomy" id="1710896"/>
    <lineage>
        <taxon>Bacteria</taxon>
        <taxon>Bacillati</taxon>
        <taxon>Cyanobacteriota</taxon>
        <taxon>Cyanophyceae</taxon>
        <taxon>Nostocales</taxon>
        <taxon>Aphanizomenonaceae</taxon>
        <taxon>Aphanizomenon</taxon>
    </lineage>
</organism>
<dbReference type="AlphaFoldDB" id="A0A1B7X0F5"/>
<comment type="caution">
    <text evidence="1">The sequence shown here is derived from an EMBL/GenBank/DDBJ whole genome shotgun (WGS) entry which is preliminary data.</text>
</comment>
<reference evidence="1 2" key="1">
    <citation type="submission" date="2015-09" db="EMBL/GenBank/DDBJ databases">
        <title>Aphanizomenon flos-aquae WA102.</title>
        <authorList>
            <person name="Driscoll C."/>
        </authorList>
    </citation>
    <scope>NUCLEOTIDE SEQUENCE [LARGE SCALE GENOMIC DNA]</scope>
    <source>
        <strain evidence="1">WA102</strain>
    </source>
</reference>
<evidence type="ECO:0000313" key="2">
    <source>
        <dbReference type="Proteomes" id="UP000092093"/>
    </source>
</evidence>
<dbReference type="Proteomes" id="UP000092093">
    <property type="component" value="Unassembled WGS sequence"/>
</dbReference>
<accession>A0A1B7X0F5</accession>
<dbReference type="EMBL" id="LJOW01000082">
    <property type="protein sequence ID" value="OBQ42851.1"/>
    <property type="molecule type" value="Genomic_DNA"/>
</dbReference>
<proteinExistence type="predicted"/>
<gene>
    <name evidence="1" type="ORF">AN484_15595</name>
</gene>
<sequence>MTTFFKFDENQTYYSPEIPEDITAAIAYNRNLNYGEAFAYLYRRFGDSPEKRDKYKDLAVYCLSTPLESVALAVFPHHESYPFKCWVDSETRKKLYQESEVIGYEFEERFNAWCKENNKIVFPKYGWKNTPEELEYLKSWLISNNLEIYVDADIKLPKELADKFLNECQVEFVAFRTWYFDNVENVNNLAGDFHKQVQAALMVTIKDLLSPVNIRDWEINILGKIGS</sequence>
<protein>
    <submittedName>
        <fullName evidence="1">Uncharacterized protein</fullName>
    </submittedName>
</protein>
<name>A0A1B7X0F5_APHFL</name>